<feature type="region of interest" description="Disordered" evidence="1">
    <location>
        <begin position="136"/>
        <end position="188"/>
    </location>
</feature>
<feature type="region of interest" description="Disordered" evidence="1">
    <location>
        <begin position="87"/>
        <end position="119"/>
    </location>
</feature>
<sequence>MAYPPASDDAEETRRVQENLRRWEIAERQRRKAARASAHSPTSSLVGDVSRHASLLWTGRKSKHASIGASHTALQSQDTIDIVPLDKITVSPTPSPSHTDSDDGYNPHPTDPFANPSEIISPFSDAHQIEDLHAPSISSLNPDTQADHVRPPLPKPLNLPPPRTPPPVAMPLSPTPADTEESEAAEPGRWWHDWLCGCGEGPDRGGDYQAGRTNPFE</sequence>
<feature type="compositionally biased region" description="Low complexity" evidence="1">
    <location>
        <begin position="89"/>
        <end position="98"/>
    </location>
</feature>
<dbReference type="Proteomes" id="UP000724874">
    <property type="component" value="Unassembled WGS sequence"/>
</dbReference>
<dbReference type="OrthoDB" id="3358973at2759"/>
<reference evidence="2" key="1">
    <citation type="submission" date="2020-11" db="EMBL/GenBank/DDBJ databases">
        <authorList>
            <consortium name="DOE Joint Genome Institute"/>
            <person name="Ahrendt S."/>
            <person name="Riley R."/>
            <person name="Andreopoulos W."/>
            <person name="LaButti K."/>
            <person name="Pangilinan J."/>
            <person name="Ruiz-duenas F.J."/>
            <person name="Barrasa J.M."/>
            <person name="Sanchez-Garcia M."/>
            <person name="Camarero S."/>
            <person name="Miyauchi S."/>
            <person name="Serrano A."/>
            <person name="Linde D."/>
            <person name="Babiker R."/>
            <person name="Drula E."/>
            <person name="Ayuso-Fernandez I."/>
            <person name="Pacheco R."/>
            <person name="Padilla G."/>
            <person name="Ferreira P."/>
            <person name="Barriuso J."/>
            <person name="Kellner H."/>
            <person name="Castanera R."/>
            <person name="Alfaro M."/>
            <person name="Ramirez L."/>
            <person name="Pisabarro A.G."/>
            <person name="Kuo A."/>
            <person name="Tritt A."/>
            <person name="Lipzen A."/>
            <person name="He G."/>
            <person name="Yan M."/>
            <person name="Ng V."/>
            <person name="Cullen D."/>
            <person name="Martin F."/>
            <person name="Rosso M.-N."/>
            <person name="Henrissat B."/>
            <person name="Hibbett D."/>
            <person name="Martinez A.T."/>
            <person name="Grigoriev I.V."/>
        </authorList>
    </citation>
    <scope>NUCLEOTIDE SEQUENCE</scope>
    <source>
        <strain evidence="2">AH 44721</strain>
    </source>
</reference>
<accession>A0A9P5NRL7</accession>
<evidence type="ECO:0000313" key="3">
    <source>
        <dbReference type="Proteomes" id="UP000724874"/>
    </source>
</evidence>
<comment type="caution">
    <text evidence="2">The sequence shown here is derived from an EMBL/GenBank/DDBJ whole genome shotgun (WGS) entry which is preliminary data.</text>
</comment>
<gene>
    <name evidence="2" type="ORF">CPB84DRAFT_1745048</name>
</gene>
<feature type="region of interest" description="Disordered" evidence="1">
    <location>
        <begin position="28"/>
        <end position="48"/>
    </location>
</feature>
<feature type="compositionally biased region" description="Pro residues" evidence="1">
    <location>
        <begin position="151"/>
        <end position="169"/>
    </location>
</feature>
<keyword evidence="3" id="KW-1185">Reference proteome</keyword>
<dbReference type="AlphaFoldDB" id="A0A9P5NRL7"/>
<protein>
    <submittedName>
        <fullName evidence="2">Uncharacterized protein</fullName>
    </submittedName>
</protein>
<name>A0A9P5NRL7_GYMJU</name>
<dbReference type="EMBL" id="JADNYJ010000018">
    <property type="protein sequence ID" value="KAF8906576.1"/>
    <property type="molecule type" value="Genomic_DNA"/>
</dbReference>
<organism evidence="2 3">
    <name type="scientific">Gymnopilus junonius</name>
    <name type="common">Spectacular rustgill mushroom</name>
    <name type="synonym">Gymnopilus spectabilis subsp. junonius</name>
    <dbReference type="NCBI Taxonomy" id="109634"/>
    <lineage>
        <taxon>Eukaryota</taxon>
        <taxon>Fungi</taxon>
        <taxon>Dikarya</taxon>
        <taxon>Basidiomycota</taxon>
        <taxon>Agaricomycotina</taxon>
        <taxon>Agaricomycetes</taxon>
        <taxon>Agaricomycetidae</taxon>
        <taxon>Agaricales</taxon>
        <taxon>Agaricineae</taxon>
        <taxon>Hymenogastraceae</taxon>
        <taxon>Gymnopilus</taxon>
    </lineage>
</organism>
<evidence type="ECO:0000313" key="2">
    <source>
        <dbReference type="EMBL" id="KAF8906576.1"/>
    </source>
</evidence>
<proteinExistence type="predicted"/>
<evidence type="ECO:0000256" key="1">
    <source>
        <dbReference type="SAM" id="MobiDB-lite"/>
    </source>
</evidence>